<evidence type="ECO:0000256" key="1">
    <source>
        <dbReference type="SAM" id="Phobius"/>
    </source>
</evidence>
<gene>
    <name evidence="2" type="ORF">SAMN05421743_103330</name>
</gene>
<proteinExistence type="predicted"/>
<evidence type="ECO:0000313" key="3">
    <source>
        <dbReference type="Proteomes" id="UP000198584"/>
    </source>
</evidence>
<protein>
    <submittedName>
        <fullName evidence="2">Uncharacterized protein</fullName>
    </submittedName>
</protein>
<organism evidence="2 3">
    <name type="scientific">Thalassobacillus cyri</name>
    <dbReference type="NCBI Taxonomy" id="571932"/>
    <lineage>
        <taxon>Bacteria</taxon>
        <taxon>Bacillati</taxon>
        <taxon>Bacillota</taxon>
        <taxon>Bacilli</taxon>
        <taxon>Bacillales</taxon>
        <taxon>Bacillaceae</taxon>
        <taxon>Thalassobacillus</taxon>
    </lineage>
</organism>
<sequence length="61" mass="6871">MIARRLVQLTTDWEVKGFLSTTSIVMVIVGAVMAWGIPIALIVVIFLLLKKNIRSYTTKNH</sequence>
<keyword evidence="1" id="KW-0472">Membrane</keyword>
<keyword evidence="1" id="KW-1133">Transmembrane helix</keyword>
<reference evidence="2 3" key="1">
    <citation type="submission" date="2016-10" db="EMBL/GenBank/DDBJ databases">
        <authorList>
            <person name="de Groot N.N."/>
        </authorList>
    </citation>
    <scope>NUCLEOTIDE SEQUENCE [LARGE SCALE GENOMIC DNA]</scope>
    <source>
        <strain evidence="2 3">CCM7597</strain>
    </source>
</reference>
<feature type="transmembrane region" description="Helical" evidence="1">
    <location>
        <begin position="24"/>
        <end position="49"/>
    </location>
</feature>
<evidence type="ECO:0000313" key="2">
    <source>
        <dbReference type="EMBL" id="SEA25910.1"/>
    </source>
</evidence>
<dbReference type="AlphaFoldDB" id="A0A1H3ZQD1"/>
<dbReference type="EMBL" id="FNQR01000003">
    <property type="protein sequence ID" value="SEA25910.1"/>
    <property type="molecule type" value="Genomic_DNA"/>
</dbReference>
<name>A0A1H3ZQD1_9BACI</name>
<dbReference type="Proteomes" id="UP000198584">
    <property type="component" value="Unassembled WGS sequence"/>
</dbReference>
<dbReference type="STRING" id="571932.SAMN05421743_103330"/>
<keyword evidence="1" id="KW-0812">Transmembrane</keyword>
<accession>A0A1H3ZQD1</accession>
<keyword evidence="3" id="KW-1185">Reference proteome</keyword>